<dbReference type="Proteomes" id="UP001497497">
    <property type="component" value="Unassembled WGS sequence"/>
</dbReference>
<protein>
    <submittedName>
        <fullName evidence="2">Uncharacterized protein</fullName>
    </submittedName>
</protein>
<organism evidence="2 3">
    <name type="scientific">Lymnaea stagnalis</name>
    <name type="common">Great pond snail</name>
    <name type="synonym">Helix stagnalis</name>
    <dbReference type="NCBI Taxonomy" id="6523"/>
    <lineage>
        <taxon>Eukaryota</taxon>
        <taxon>Metazoa</taxon>
        <taxon>Spiralia</taxon>
        <taxon>Lophotrochozoa</taxon>
        <taxon>Mollusca</taxon>
        <taxon>Gastropoda</taxon>
        <taxon>Heterobranchia</taxon>
        <taxon>Euthyneura</taxon>
        <taxon>Panpulmonata</taxon>
        <taxon>Hygrophila</taxon>
        <taxon>Lymnaeoidea</taxon>
        <taxon>Lymnaeidae</taxon>
        <taxon>Lymnaea</taxon>
    </lineage>
</organism>
<dbReference type="AlphaFoldDB" id="A0AAV2H9I2"/>
<name>A0AAV2H9I2_LYMST</name>
<evidence type="ECO:0000313" key="3">
    <source>
        <dbReference type="Proteomes" id="UP001497497"/>
    </source>
</evidence>
<reference evidence="2 3" key="1">
    <citation type="submission" date="2024-04" db="EMBL/GenBank/DDBJ databases">
        <authorList>
            <consortium name="Genoscope - CEA"/>
            <person name="William W."/>
        </authorList>
    </citation>
    <scope>NUCLEOTIDE SEQUENCE [LARGE SCALE GENOMIC DNA]</scope>
</reference>
<feature type="compositionally biased region" description="Basic and acidic residues" evidence="1">
    <location>
        <begin position="631"/>
        <end position="641"/>
    </location>
</feature>
<feature type="region of interest" description="Disordered" evidence="1">
    <location>
        <begin position="252"/>
        <end position="282"/>
    </location>
</feature>
<gene>
    <name evidence="2" type="ORF">GSLYS_00004313001</name>
</gene>
<sequence>MRGFQFLDKRYVNRIRNGGTSSDDNEPGAVEKKFIRGFRSYDAELDDIPEEKKFMRGLSLAKRDEDRFSHVFPPDTEFDDLSAESDQEKVLVPRFPGNYYAGHDAPYLWAGPAEKKFIRGFNKKYFDDIEDIDKRFMRGFSKRALGDFDGVTALPDGYFADDENISKRFMRGLSLYSKKFIPAEALGRDDFIDPEKRFMRGMVKRNGDDTEVVDADKRFLRGFLKKNTEEDLQSLRAHPPVTEFKLFSKDSSSHVGSMEEGNSLVKDGGGSMKQDSERTDEQINGEDKRFMRGLIKKDDEVDKRFMRGLIKKDDEVDKRFMRGLIKKDDEVDKRFMRGLIKKDDEVDKRFMRGLIKKDDEVDKRFMRGLIKKDDEVDKRFMRGLIKKDDEVDKRFMRGLIKKDDEVDKRFMRGLIKKDDHDYDNFDKDKRFMRGFVKKESDGSHDDKRFMRGLIKKDETDDFVDDKRFMRGLIKKDDVIDTTGDDKLFMRGLVKKEDDKRFMRGLVKKEDDKRFMRGLVKKEDDKRFMRGLVKKEDDKRFMRGLVKKDDTTDETAEEKRFMRGFVKKDDQVDAAVEDKRFVRGLVKKEDEKRFMRGLVRREARRVRRDAATNKAAVDEILENLAEEEEGDGGDRTNTDPETHFPAQGIGSELWLNRPVAADKRFMRGFDAYDRRNWNGGDTEDVDDDGSGVSKRFMRGFQIYDHPSSKRWLRYLDLERPNSVSFTKTNKVVAEDMLDTQKRFMKGLDAYKLPGKRFIRGFEGLGSSDAYSLPGKRFIRGFEGLGSSDAYSLPGKRFIRGFEGLGSLDAYSLPGKRFIRGFEGLGGLDNTVDNKRFVRGLGLYYSKGGGGVDKRFIRGFDTLKRDWDESGESRFEEPVYSESETLPELAFTPYSPAYSSFSSQYSPLQKLTLAQSSIPPSQPRGASRFTGLYRGNVILG</sequence>
<evidence type="ECO:0000256" key="1">
    <source>
        <dbReference type="SAM" id="MobiDB-lite"/>
    </source>
</evidence>
<proteinExistence type="predicted"/>
<keyword evidence="3" id="KW-1185">Reference proteome</keyword>
<accession>A0AAV2H9I2</accession>
<evidence type="ECO:0000313" key="2">
    <source>
        <dbReference type="EMBL" id="CAL1530180.1"/>
    </source>
</evidence>
<comment type="caution">
    <text evidence="2">The sequence shown here is derived from an EMBL/GenBank/DDBJ whole genome shotgun (WGS) entry which is preliminary data.</text>
</comment>
<dbReference type="EMBL" id="CAXITT010000064">
    <property type="protein sequence ID" value="CAL1530180.1"/>
    <property type="molecule type" value="Genomic_DNA"/>
</dbReference>
<feature type="region of interest" description="Disordered" evidence="1">
    <location>
        <begin position="624"/>
        <end position="645"/>
    </location>
</feature>